<name>A0ABN2T072_9ACTN</name>
<keyword evidence="1" id="KW-1133">Transmembrane helix</keyword>
<dbReference type="EMBL" id="BAAAPC010000008">
    <property type="protein sequence ID" value="GAA1995709.1"/>
    <property type="molecule type" value="Genomic_DNA"/>
</dbReference>
<organism evidence="2 3">
    <name type="scientific">Nocardiopsis rhodophaea</name>
    <dbReference type="NCBI Taxonomy" id="280238"/>
    <lineage>
        <taxon>Bacteria</taxon>
        <taxon>Bacillati</taxon>
        <taxon>Actinomycetota</taxon>
        <taxon>Actinomycetes</taxon>
        <taxon>Streptosporangiales</taxon>
        <taxon>Nocardiopsidaceae</taxon>
        <taxon>Nocardiopsis</taxon>
    </lineage>
</organism>
<gene>
    <name evidence="2" type="ORF">GCM10009799_22700</name>
</gene>
<comment type="caution">
    <text evidence="2">The sequence shown here is derived from an EMBL/GenBank/DDBJ whole genome shotgun (WGS) entry which is preliminary data.</text>
</comment>
<sequence>MRAVCERQEGHKRTGRQLSYEERALQQNRRFVHWGWLLPVSVAIGAVATVLTGVSVWTSAGCAAGIALWFIAGGLALWARR</sequence>
<keyword evidence="1" id="KW-0472">Membrane</keyword>
<evidence type="ECO:0000313" key="2">
    <source>
        <dbReference type="EMBL" id="GAA1995709.1"/>
    </source>
</evidence>
<protein>
    <submittedName>
        <fullName evidence="2">Uncharacterized protein</fullName>
    </submittedName>
</protein>
<keyword evidence="3" id="KW-1185">Reference proteome</keyword>
<reference evidence="2 3" key="1">
    <citation type="journal article" date="2019" name="Int. J. Syst. Evol. Microbiol.">
        <title>The Global Catalogue of Microorganisms (GCM) 10K type strain sequencing project: providing services to taxonomists for standard genome sequencing and annotation.</title>
        <authorList>
            <consortium name="The Broad Institute Genomics Platform"/>
            <consortium name="The Broad Institute Genome Sequencing Center for Infectious Disease"/>
            <person name="Wu L."/>
            <person name="Ma J."/>
        </authorList>
    </citation>
    <scope>NUCLEOTIDE SEQUENCE [LARGE SCALE GENOMIC DNA]</scope>
    <source>
        <strain evidence="2 3">JCM 15313</strain>
    </source>
</reference>
<keyword evidence="1" id="KW-0812">Transmembrane</keyword>
<feature type="transmembrane region" description="Helical" evidence="1">
    <location>
        <begin position="31"/>
        <end position="51"/>
    </location>
</feature>
<dbReference type="Proteomes" id="UP001501585">
    <property type="component" value="Unassembled WGS sequence"/>
</dbReference>
<accession>A0ABN2T072</accession>
<feature type="transmembrane region" description="Helical" evidence="1">
    <location>
        <begin position="57"/>
        <end position="79"/>
    </location>
</feature>
<proteinExistence type="predicted"/>
<dbReference type="RefSeq" id="WP_344107662.1">
    <property type="nucleotide sequence ID" value="NZ_BAAAPC010000008.1"/>
</dbReference>
<evidence type="ECO:0000256" key="1">
    <source>
        <dbReference type="SAM" id="Phobius"/>
    </source>
</evidence>
<evidence type="ECO:0000313" key="3">
    <source>
        <dbReference type="Proteomes" id="UP001501585"/>
    </source>
</evidence>